<dbReference type="EMBL" id="JAHFZB010000005">
    <property type="protein sequence ID" value="KAK6489325.1"/>
    <property type="molecule type" value="Genomic_DNA"/>
</dbReference>
<feature type="region of interest" description="Disordered" evidence="4">
    <location>
        <begin position="1"/>
        <end position="32"/>
    </location>
</feature>
<dbReference type="SMART" id="SM00389">
    <property type="entry name" value="HOX"/>
    <property type="match status" value="1"/>
</dbReference>
<dbReference type="InterPro" id="IPR001356">
    <property type="entry name" value="HD"/>
</dbReference>
<name>A0ABR0ZY93_HUSHU</name>
<keyword evidence="2 3" id="KW-0371">Homeobox</keyword>
<dbReference type="PROSITE" id="PS50071">
    <property type="entry name" value="HOMEOBOX_2"/>
    <property type="match status" value="1"/>
</dbReference>
<keyword evidence="2 3" id="KW-0238">DNA-binding</keyword>
<protein>
    <submittedName>
        <fullName evidence="6">Homeobox protein prophet of Pit-1-like</fullName>
    </submittedName>
</protein>
<keyword evidence="7" id="KW-1185">Reference proteome</keyword>
<dbReference type="InterPro" id="IPR009057">
    <property type="entry name" value="Homeodomain-like_sf"/>
</dbReference>
<dbReference type="InterPro" id="IPR050649">
    <property type="entry name" value="Paired_Homeobox_TFs"/>
</dbReference>
<organism evidence="6 7">
    <name type="scientific">Huso huso</name>
    <name type="common">Beluga</name>
    <name type="synonym">Acipenser huso</name>
    <dbReference type="NCBI Taxonomy" id="61971"/>
    <lineage>
        <taxon>Eukaryota</taxon>
        <taxon>Metazoa</taxon>
        <taxon>Chordata</taxon>
        <taxon>Craniata</taxon>
        <taxon>Vertebrata</taxon>
        <taxon>Euteleostomi</taxon>
        <taxon>Actinopterygii</taxon>
        <taxon>Chondrostei</taxon>
        <taxon>Acipenseriformes</taxon>
        <taxon>Acipenseridae</taxon>
        <taxon>Huso</taxon>
    </lineage>
</organism>
<dbReference type="PANTHER" id="PTHR24329:SF547">
    <property type="entry name" value="HOMEOBOX PROTEIN PROPHET OF PIT-1-LIKE"/>
    <property type="match status" value="1"/>
</dbReference>
<evidence type="ECO:0000259" key="5">
    <source>
        <dbReference type="PROSITE" id="PS50071"/>
    </source>
</evidence>
<reference evidence="6 7" key="1">
    <citation type="submission" date="2021-05" db="EMBL/GenBank/DDBJ databases">
        <authorList>
            <person name="Zahm M."/>
            <person name="Klopp C."/>
            <person name="Cabau C."/>
            <person name="Kuhl H."/>
            <person name="Suciu R."/>
            <person name="Ciorpac M."/>
            <person name="Holostenco D."/>
            <person name="Gessner J."/>
            <person name="Wuertz S."/>
            <person name="Hohne C."/>
            <person name="Stock M."/>
            <person name="Gislard M."/>
            <person name="Lluch J."/>
            <person name="Milhes M."/>
            <person name="Lampietro C."/>
            <person name="Lopez Roques C."/>
            <person name="Donnadieu C."/>
            <person name="Du K."/>
            <person name="Schartl M."/>
            <person name="Guiguen Y."/>
        </authorList>
    </citation>
    <scope>NUCLEOTIDE SEQUENCE [LARGE SCALE GENOMIC DNA]</scope>
    <source>
        <strain evidence="6">Hh-F2</strain>
        <tissue evidence="6">Blood</tissue>
    </source>
</reference>
<evidence type="ECO:0000256" key="3">
    <source>
        <dbReference type="RuleBase" id="RU000682"/>
    </source>
</evidence>
<evidence type="ECO:0000256" key="1">
    <source>
        <dbReference type="ARBA" id="ARBA00004123"/>
    </source>
</evidence>
<evidence type="ECO:0000256" key="2">
    <source>
        <dbReference type="PROSITE-ProRule" id="PRU00108"/>
    </source>
</evidence>
<proteinExistence type="predicted"/>
<dbReference type="Gene3D" id="1.10.10.60">
    <property type="entry name" value="Homeodomain-like"/>
    <property type="match status" value="1"/>
</dbReference>
<gene>
    <name evidence="6" type="ORF">HHUSO_G6084</name>
</gene>
<sequence length="206" mass="23037">MHFVPDVDGPYKKFPAGPGSGSLLTPAHYPTPARRRHRTTFSQEQLEHLEAAFSKNHYPDIYCREELAKTTKLNEARIQVVWFQNRRAKHRKHERAVQKPMTPAVISACSSLMPGLCPVNTSARQYQYPHTINHLPRFSSMAAASYGPPPSVSQFSCASSHPHLPPAAAPPRQHEDWYSPLCAISSPTSMLSLPPMPGLDHSSHWN</sequence>
<evidence type="ECO:0000313" key="7">
    <source>
        <dbReference type="Proteomes" id="UP001369086"/>
    </source>
</evidence>
<feature type="DNA-binding region" description="Homeobox" evidence="2">
    <location>
        <begin position="34"/>
        <end position="94"/>
    </location>
</feature>
<comment type="caution">
    <text evidence="6">The sequence shown here is derived from an EMBL/GenBank/DDBJ whole genome shotgun (WGS) entry which is preliminary data.</text>
</comment>
<dbReference type="CDD" id="cd00086">
    <property type="entry name" value="homeodomain"/>
    <property type="match status" value="1"/>
</dbReference>
<accession>A0ABR0ZY93</accession>
<dbReference type="Proteomes" id="UP001369086">
    <property type="component" value="Unassembled WGS sequence"/>
</dbReference>
<keyword evidence="2 3" id="KW-0539">Nucleus</keyword>
<comment type="subcellular location">
    <subcellularLocation>
        <location evidence="1 2 3">Nucleus</location>
    </subcellularLocation>
</comment>
<evidence type="ECO:0000313" key="6">
    <source>
        <dbReference type="EMBL" id="KAK6489325.1"/>
    </source>
</evidence>
<dbReference type="SUPFAM" id="SSF46689">
    <property type="entry name" value="Homeodomain-like"/>
    <property type="match status" value="1"/>
</dbReference>
<feature type="domain" description="Homeobox" evidence="5">
    <location>
        <begin position="32"/>
        <end position="93"/>
    </location>
</feature>
<evidence type="ECO:0000256" key="4">
    <source>
        <dbReference type="SAM" id="MobiDB-lite"/>
    </source>
</evidence>
<dbReference type="Pfam" id="PF00046">
    <property type="entry name" value="Homeodomain"/>
    <property type="match status" value="1"/>
</dbReference>
<dbReference type="PANTHER" id="PTHR24329">
    <property type="entry name" value="HOMEOBOX PROTEIN ARISTALESS"/>
    <property type="match status" value="1"/>
</dbReference>